<organism evidence="2 4">
    <name type="scientific">Phytophthora kernoviae</name>
    <dbReference type="NCBI Taxonomy" id="325452"/>
    <lineage>
        <taxon>Eukaryota</taxon>
        <taxon>Sar</taxon>
        <taxon>Stramenopiles</taxon>
        <taxon>Oomycota</taxon>
        <taxon>Peronosporomycetes</taxon>
        <taxon>Peronosporales</taxon>
        <taxon>Peronosporaceae</taxon>
        <taxon>Phytophthora</taxon>
    </lineage>
</organism>
<sequence>MQLIQSTSPTKMPSLSTTKASPTLWTARLVAALWKIAVDRARKMCRQAQGGTGHNNNLYSNVVDAPGPTSIGEVCEPFEADEASIMQEAARAVVASGVVSLADLEKVTGFRFSNKDEASPIKDDDTNSEAATDTSDSCSIVDCDECEEDVKAASPRAKMIYALERSKSAKQSRAIPSTKCAQWVFFNLTCANQPKAKLSEAMATTSPSRAKANVLSQLELRPELLVPVSSEGSQPSPPPTSLTHIGGADGMQPQLELKLEAHRRWNTSLPLGFLTSIERVEINKTRTIEDNSLVYVLEVYLSLPPSRLPVNKSNSEKMFSTPRASRPTFQVERRFSDFEELRRNVSGCVSMERQCSCKYCLDFVEYIRFAGTQPRGLVKLFSGAEKRRQMLVTFTKDFVAMGQRRAQKRGRRKCEAQELVPKLLNEFLLHGAMY</sequence>
<evidence type="ECO:0000313" key="2">
    <source>
        <dbReference type="EMBL" id="RLN55796.1"/>
    </source>
</evidence>
<dbReference type="EMBL" id="MBDO02000410">
    <property type="protein sequence ID" value="RLN55796.1"/>
    <property type="molecule type" value="Genomic_DNA"/>
</dbReference>
<feature type="compositionally biased region" description="Basic and acidic residues" evidence="1">
    <location>
        <begin position="115"/>
        <end position="125"/>
    </location>
</feature>
<evidence type="ECO:0008006" key="6">
    <source>
        <dbReference type="Google" id="ProtNLM"/>
    </source>
</evidence>
<reference evidence="4 5" key="1">
    <citation type="submission" date="2018-07" db="EMBL/GenBank/DDBJ databases">
        <title>Genome sequencing of oomycete isolates from Chile give support for New Zealand origin for Phytophthora kernoviae and make available the first Nothophytophthora sp. genome.</title>
        <authorList>
            <person name="Studholme D.J."/>
            <person name="Sanfuentes E."/>
            <person name="Panda P."/>
            <person name="Hill R."/>
            <person name="Sambles C."/>
            <person name="Grant M."/>
            <person name="Williams N.M."/>
            <person name="Mcdougal R.L."/>
        </authorList>
    </citation>
    <scope>NUCLEOTIDE SEQUENCE [LARGE SCALE GENOMIC DNA]</scope>
    <source>
        <strain evidence="2">Chile6</strain>
        <strain evidence="3">Chile7</strain>
    </source>
</reference>
<dbReference type="OrthoDB" id="152358at2759"/>
<accession>A0A3F2RFT4</accession>
<dbReference type="Proteomes" id="UP000284657">
    <property type="component" value="Unassembled WGS sequence"/>
</dbReference>
<dbReference type="AlphaFoldDB" id="A0A3F2RFT4"/>
<protein>
    <recommendedName>
        <fullName evidence="6">PX domain-containing protein</fullName>
    </recommendedName>
</protein>
<gene>
    <name evidence="3" type="ORF">BBJ29_006666</name>
    <name evidence="2" type="ORF">BBP00_00008326</name>
</gene>
<name>A0A3F2RFT4_9STRA</name>
<dbReference type="EMBL" id="MBAD02000561">
    <property type="protein sequence ID" value="RLN65956.1"/>
    <property type="molecule type" value="Genomic_DNA"/>
</dbReference>
<evidence type="ECO:0000313" key="5">
    <source>
        <dbReference type="Proteomes" id="UP000284657"/>
    </source>
</evidence>
<proteinExistence type="predicted"/>
<feature type="region of interest" description="Disordered" evidence="1">
    <location>
        <begin position="115"/>
        <end position="134"/>
    </location>
</feature>
<evidence type="ECO:0000313" key="3">
    <source>
        <dbReference type="EMBL" id="RLN65956.1"/>
    </source>
</evidence>
<evidence type="ECO:0000256" key="1">
    <source>
        <dbReference type="SAM" id="MobiDB-lite"/>
    </source>
</evidence>
<dbReference type="Proteomes" id="UP000277300">
    <property type="component" value="Unassembled WGS sequence"/>
</dbReference>
<comment type="caution">
    <text evidence="2">The sequence shown here is derived from an EMBL/GenBank/DDBJ whole genome shotgun (WGS) entry which is preliminary data.</text>
</comment>
<evidence type="ECO:0000313" key="4">
    <source>
        <dbReference type="Proteomes" id="UP000277300"/>
    </source>
</evidence>